<comment type="caution">
    <text evidence="2">The sequence shown here is derived from an EMBL/GenBank/DDBJ whole genome shotgun (WGS) entry which is preliminary data.</text>
</comment>
<feature type="compositionally biased region" description="Polar residues" evidence="1">
    <location>
        <begin position="246"/>
        <end position="260"/>
    </location>
</feature>
<dbReference type="OrthoDB" id="548019at2759"/>
<evidence type="ECO:0000313" key="3">
    <source>
        <dbReference type="Proteomes" id="UP000747110"/>
    </source>
</evidence>
<feature type="compositionally biased region" description="Acidic residues" evidence="1">
    <location>
        <begin position="154"/>
        <end position="175"/>
    </location>
</feature>
<accession>A0A8J4CN98</accession>
<feature type="non-terminal residue" evidence="2">
    <location>
        <position position="463"/>
    </location>
</feature>
<dbReference type="Proteomes" id="UP000747110">
    <property type="component" value="Unassembled WGS sequence"/>
</dbReference>
<feature type="region of interest" description="Disordered" evidence="1">
    <location>
        <begin position="235"/>
        <end position="270"/>
    </location>
</feature>
<evidence type="ECO:0000313" key="2">
    <source>
        <dbReference type="EMBL" id="GIL83302.1"/>
    </source>
</evidence>
<gene>
    <name evidence="2" type="ORF">Vretifemale_12136</name>
</gene>
<keyword evidence="3" id="KW-1185">Reference proteome</keyword>
<evidence type="ECO:0000256" key="1">
    <source>
        <dbReference type="SAM" id="MobiDB-lite"/>
    </source>
</evidence>
<feature type="compositionally biased region" description="Low complexity" evidence="1">
    <location>
        <begin position="261"/>
        <end position="270"/>
    </location>
</feature>
<protein>
    <submittedName>
        <fullName evidence="2">Uncharacterized protein</fullName>
    </submittedName>
</protein>
<proteinExistence type="predicted"/>
<dbReference type="EMBL" id="BNCP01000026">
    <property type="protein sequence ID" value="GIL83302.1"/>
    <property type="molecule type" value="Genomic_DNA"/>
</dbReference>
<name>A0A8J4CN98_9CHLO</name>
<dbReference type="AlphaFoldDB" id="A0A8J4CN98"/>
<feature type="region of interest" description="Disordered" evidence="1">
    <location>
        <begin position="305"/>
        <end position="324"/>
    </location>
</feature>
<reference evidence="2" key="1">
    <citation type="journal article" date="2021" name="Proc. Natl. Acad. Sci. U.S.A.">
        <title>Three genomes in the algal genus Volvox reveal the fate of a haploid sex-determining region after a transition to homothallism.</title>
        <authorList>
            <person name="Yamamoto K."/>
            <person name="Hamaji T."/>
            <person name="Kawai-Toyooka H."/>
            <person name="Matsuzaki R."/>
            <person name="Takahashi F."/>
            <person name="Nishimura Y."/>
            <person name="Kawachi M."/>
            <person name="Noguchi H."/>
            <person name="Minakuchi Y."/>
            <person name="Umen J.G."/>
            <person name="Toyoda A."/>
            <person name="Nozaki H."/>
        </authorList>
    </citation>
    <scope>NUCLEOTIDE SEQUENCE</scope>
    <source>
        <strain evidence="2">NIES-3786</strain>
    </source>
</reference>
<sequence length="463" mass="49079">LYNPHRVASSRTLYFLWPINIVFSKDHMGLARVLLGRGSKETRLDKCTRIDSLGLARRRLAAKAAQAELSADGGSLEGIGRDDDGVAAEPGLLEQDLQDAISLNFLGRRHKDSLRIHRRRFKMRASLDLPSSRLAEKNASWIVGELPSLSVEPDAQDENADDDNEDGNGDDDGDEPQNGRISCVVNTNHHVRFRRASDGEYLTSTRVHRAQEGGIPNAFKAVQLKAERLLKRLTGNYMESHPSRPRSATTSRHGSPTRAQRISAGRAASTTTRAFSAWGLGLRHRSGDASGDVVCSEELSPTGVPSVITAGTASTGGAGEDGKHDAARQRRFKRQSAPGELFFTSISGLQEPASPPLVTVDRLRTRSVTKGESISGLGAAGPCTGPGGNASKSRNWLARLSRGFAGTSAYKASATSGNTVTAAPAGSAMPSSIPLGGYSTEDVAVLTEEAVAPLVPIAAAAGN</sequence>
<organism evidence="2 3">
    <name type="scientific">Volvox reticuliferus</name>
    <dbReference type="NCBI Taxonomy" id="1737510"/>
    <lineage>
        <taxon>Eukaryota</taxon>
        <taxon>Viridiplantae</taxon>
        <taxon>Chlorophyta</taxon>
        <taxon>core chlorophytes</taxon>
        <taxon>Chlorophyceae</taxon>
        <taxon>CS clade</taxon>
        <taxon>Chlamydomonadales</taxon>
        <taxon>Volvocaceae</taxon>
        <taxon>Volvox</taxon>
    </lineage>
</organism>
<feature type="region of interest" description="Disordered" evidence="1">
    <location>
        <begin position="147"/>
        <end position="186"/>
    </location>
</feature>